<feature type="transmembrane region" description="Helical" evidence="2">
    <location>
        <begin position="87"/>
        <end position="105"/>
    </location>
</feature>
<accession>A0A7W7T4L7</accession>
<reference evidence="3 4" key="1">
    <citation type="submission" date="2020-08" db="EMBL/GenBank/DDBJ databases">
        <title>Sequencing the genomes of 1000 actinobacteria strains.</title>
        <authorList>
            <person name="Klenk H.-P."/>
        </authorList>
    </citation>
    <scope>NUCLEOTIDE SEQUENCE [LARGE SCALE GENOMIC DNA]</scope>
    <source>
        <strain evidence="3 4">DSM 45084</strain>
    </source>
</reference>
<evidence type="ECO:0000313" key="4">
    <source>
        <dbReference type="Proteomes" id="UP000542674"/>
    </source>
</evidence>
<dbReference type="RefSeq" id="WP_184670519.1">
    <property type="nucleotide sequence ID" value="NZ_BAABAI010000024.1"/>
</dbReference>
<proteinExistence type="predicted"/>
<feature type="compositionally biased region" description="Low complexity" evidence="1">
    <location>
        <begin position="487"/>
        <end position="509"/>
    </location>
</feature>
<dbReference type="EMBL" id="JACHJS010000001">
    <property type="protein sequence ID" value="MBB4966494.1"/>
    <property type="molecule type" value="Genomic_DNA"/>
</dbReference>
<name>A0A7W7T4L7_9PSEU</name>
<sequence length="576" mass="61591">MTEAGIDALLVDRLSTGAGRLGWEYVEPRPVAAGPEDNRPPVWVEPAPVLPPDTTGRNVFIGCGTFLLVGSLMCLPFLVVSDSARPVLFSLIGLGALTIALPTVISQAKAKEAEKELRARREFHWTEFQRGHRQWQERVAAHNAAELTRWVSTPRWYPVGPRRRPGRVDVFGGSADGWAALLATYGSTLLDEGVFVLDLTEQWVADGLTGIAERSDLDVDAIAFPTDGLDVFAGLPDGEIAELLAAALGAAQEDVRALHVDLIGAVLDRLAGPTTLSRVVAGLKTLRGNHVEGALSEAETDLLTAAADTVAGSEQARRELRFITGMLDLVTAAEPADAFDDLWPESGITVITTVGPHQRRKNFADRLLFHRVLHRLRDTPLGTGRGVLVVAGADDLGGAALRELARQAERAGVPLVLLMRTLDEDLQPLLGSADSVAVVMRLGNAREAAVAAGYLGREHRFQLSALTFEVGRTLTGSRSYARGGAQGTSTTTGEHGVTTTRTSTWQRTTGYAEADSTGRGATLTRSYEFAVEPTTIQSLPVTSFVLVEDGQSGRRVVLGDCNPGIALLDKVSPTPR</sequence>
<evidence type="ECO:0000256" key="2">
    <source>
        <dbReference type="SAM" id="Phobius"/>
    </source>
</evidence>
<feature type="transmembrane region" description="Helical" evidence="2">
    <location>
        <begin position="59"/>
        <end position="80"/>
    </location>
</feature>
<keyword evidence="2" id="KW-0472">Membrane</keyword>
<keyword evidence="4" id="KW-1185">Reference proteome</keyword>
<organism evidence="3 4">
    <name type="scientific">Saccharothrix violaceirubra</name>
    <dbReference type="NCBI Taxonomy" id="413306"/>
    <lineage>
        <taxon>Bacteria</taxon>
        <taxon>Bacillati</taxon>
        <taxon>Actinomycetota</taxon>
        <taxon>Actinomycetes</taxon>
        <taxon>Pseudonocardiales</taxon>
        <taxon>Pseudonocardiaceae</taxon>
        <taxon>Saccharothrix</taxon>
    </lineage>
</organism>
<dbReference type="Proteomes" id="UP000542674">
    <property type="component" value="Unassembled WGS sequence"/>
</dbReference>
<feature type="region of interest" description="Disordered" evidence="1">
    <location>
        <begin position="479"/>
        <end position="517"/>
    </location>
</feature>
<evidence type="ECO:0000256" key="1">
    <source>
        <dbReference type="SAM" id="MobiDB-lite"/>
    </source>
</evidence>
<protein>
    <submittedName>
        <fullName evidence="3">Uncharacterized protein</fullName>
    </submittedName>
</protein>
<comment type="caution">
    <text evidence="3">The sequence shown here is derived from an EMBL/GenBank/DDBJ whole genome shotgun (WGS) entry which is preliminary data.</text>
</comment>
<keyword evidence="2" id="KW-0812">Transmembrane</keyword>
<dbReference type="AlphaFoldDB" id="A0A7W7T4L7"/>
<gene>
    <name evidence="3" type="ORF">F4559_003853</name>
</gene>
<keyword evidence="2" id="KW-1133">Transmembrane helix</keyword>
<evidence type="ECO:0000313" key="3">
    <source>
        <dbReference type="EMBL" id="MBB4966494.1"/>
    </source>
</evidence>